<name>A0A286RHX1_9BACT</name>
<dbReference type="KEGG" id="ttf:THTE_2930"/>
<reference evidence="1 2" key="1">
    <citation type="journal article" name="Front. Microbiol.">
        <title>Sugar Metabolism of the First Thermophilic Planctomycete Thermogutta terrifontis: Comparative Genomic and Transcriptomic Approaches.</title>
        <authorList>
            <person name="Elcheninov A.G."/>
            <person name="Menzel P."/>
            <person name="Gudbergsdottir S.R."/>
            <person name="Slesarev A.I."/>
            <person name="Kadnikov V.V."/>
            <person name="Krogh A."/>
            <person name="Bonch-Osmolovskaya E.A."/>
            <person name="Peng X."/>
            <person name="Kublanov I.V."/>
        </authorList>
    </citation>
    <scope>NUCLEOTIDE SEQUENCE [LARGE SCALE GENOMIC DNA]</scope>
    <source>
        <strain evidence="1 2">R1</strain>
    </source>
</reference>
<dbReference type="Gene3D" id="2.120.10.10">
    <property type="match status" value="1"/>
</dbReference>
<organism evidence="1 2">
    <name type="scientific">Thermogutta terrifontis</name>
    <dbReference type="NCBI Taxonomy" id="1331910"/>
    <lineage>
        <taxon>Bacteria</taxon>
        <taxon>Pseudomonadati</taxon>
        <taxon>Planctomycetota</taxon>
        <taxon>Planctomycetia</taxon>
        <taxon>Pirellulales</taxon>
        <taxon>Thermoguttaceae</taxon>
        <taxon>Thermogutta</taxon>
    </lineage>
</organism>
<dbReference type="CDD" id="cd15482">
    <property type="entry name" value="Sialidase_non-viral"/>
    <property type="match status" value="1"/>
</dbReference>
<keyword evidence="2" id="KW-1185">Reference proteome</keyword>
<gene>
    <name evidence="1" type="ORF">THTE_2930</name>
</gene>
<evidence type="ECO:0000313" key="2">
    <source>
        <dbReference type="Proteomes" id="UP000215086"/>
    </source>
</evidence>
<accession>A0A286RHX1</accession>
<sequence>MIRVGIIAFGVLVWSPAEGEPTHKTVPGVVVDHSPRTTGIYIGSPSLAVLPDGTYVASHDEFGPGSTEHERAKTRVFISKDRGESWQHVADVEGQFWSTLFVHRGHLYLLGTWSHYGNLVIRRSQDGGRTWTSPDDEKSGLLAKGRFHCAPVPVVEHSGRIWRAVEDTTNPRQWGRSFRARVISAPTDADLLVADNWTLSNPLPGDSSWLDGGFGGFLEGNIVIGPAGEILNILRVAYPEGGKAAVLHVARDGRTLRFDPHEDFVDFPGGAKKFTIRFDPQSRRYWSLVNWVPPRHQGLDAARVRNTLALVASPDLRHWEIRTVLLYHSDTQRHAFQYPDWLFDGDDIIAAIRTAYDDEAGGAHNAHDANYLTFHRFKCFRDLTMRDSVVPPAELGLQE</sequence>
<dbReference type="SUPFAM" id="SSF50939">
    <property type="entry name" value="Sialidases"/>
    <property type="match status" value="1"/>
</dbReference>
<dbReference type="InterPro" id="IPR036278">
    <property type="entry name" value="Sialidase_sf"/>
</dbReference>
<dbReference type="Proteomes" id="UP000215086">
    <property type="component" value="Chromosome"/>
</dbReference>
<evidence type="ECO:0000313" key="1">
    <source>
        <dbReference type="EMBL" id="ASV75532.1"/>
    </source>
</evidence>
<protein>
    <submittedName>
        <fullName evidence="1">Uncharacterized protein related to plant photosystem II stability/assembly factor</fullName>
    </submittedName>
</protein>
<dbReference type="EMBL" id="CP018477">
    <property type="protein sequence ID" value="ASV75532.1"/>
    <property type="molecule type" value="Genomic_DNA"/>
</dbReference>
<dbReference type="AlphaFoldDB" id="A0A286RHX1"/>
<proteinExistence type="predicted"/>